<evidence type="ECO:0000313" key="3">
    <source>
        <dbReference type="EMBL" id="MFD1882577.1"/>
    </source>
</evidence>
<organism evidence="3 4">
    <name type="scientific">Paracoccus pacificus</name>
    <dbReference type="NCBI Taxonomy" id="1463598"/>
    <lineage>
        <taxon>Bacteria</taxon>
        <taxon>Pseudomonadati</taxon>
        <taxon>Pseudomonadota</taxon>
        <taxon>Alphaproteobacteria</taxon>
        <taxon>Rhodobacterales</taxon>
        <taxon>Paracoccaceae</taxon>
        <taxon>Paracoccus</taxon>
    </lineage>
</organism>
<keyword evidence="4" id="KW-1185">Reference proteome</keyword>
<proteinExistence type="predicted"/>
<evidence type="ECO:0000313" key="4">
    <source>
        <dbReference type="Proteomes" id="UP001597213"/>
    </source>
</evidence>
<sequence>MFDNFDTIRMARNMGAHAMMRQSLVAQNVANADTPGYQARDLGKFTDTAGSGFDLAMRATDARHFSGGAMAAAPILTETGGRSPNGNTVSLEDEMMRAADISREHNLSLTVYKSALGLLRAGLGRR</sequence>
<dbReference type="Proteomes" id="UP001597213">
    <property type="component" value="Unassembled WGS sequence"/>
</dbReference>
<comment type="subcellular location">
    <subcellularLocation>
        <location evidence="1">Bacterial flagellum basal body</location>
    </subcellularLocation>
</comment>
<dbReference type="Pfam" id="PF00460">
    <property type="entry name" value="Flg_bb_rod"/>
    <property type="match status" value="1"/>
</dbReference>
<evidence type="ECO:0000256" key="1">
    <source>
        <dbReference type="ARBA" id="ARBA00004117"/>
    </source>
</evidence>
<evidence type="ECO:0000259" key="2">
    <source>
        <dbReference type="Pfam" id="PF00460"/>
    </source>
</evidence>
<protein>
    <submittedName>
        <fullName evidence="3">FlgB family protein</fullName>
    </submittedName>
</protein>
<accession>A0ABW4R8M2</accession>
<name>A0ABW4R8M2_9RHOB</name>
<dbReference type="RefSeq" id="WP_379143293.1">
    <property type="nucleotide sequence ID" value="NZ_JBHUEN010000043.1"/>
</dbReference>
<gene>
    <name evidence="3" type="ORF">ACFSCT_12715</name>
</gene>
<reference evidence="4" key="1">
    <citation type="journal article" date="2019" name="Int. J. Syst. Evol. Microbiol.">
        <title>The Global Catalogue of Microorganisms (GCM) 10K type strain sequencing project: providing services to taxonomists for standard genome sequencing and annotation.</title>
        <authorList>
            <consortium name="The Broad Institute Genomics Platform"/>
            <consortium name="The Broad Institute Genome Sequencing Center for Infectious Disease"/>
            <person name="Wu L."/>
            <person name="Ma J."/>
        </authorList>
    </citation>
    <scope>NUCLEOTIDE SEQUENCE [LARGE SCALE GENOMIC DNA]</scope>
    <source>
        <strain evidence="4">CCUG 56029</strain>
    </source>
</reference>
<dbReference type="NCBIfam" id="NF009270">
    <property type="entry name" value="PRK12627.1"/>
    <property type="match status" value="1"/>
</dbReference>
<dbReference type="InterPro" id="IPR001444">
    <property type="entry name" value="Flag_bb_rod_N"/>
</dbReference>
<comment type="caution">
    <text evidence="3">The sequence shown here is derived from an EMBL/GenBank/DDBJ whole genome shotgun (WGS) entry which is preliminary data.</text>
</comment>
<feature type="domain" description="Flagellar basal body rod protein N-terminal" evidence="2">
    <location>
        <begin position="21"/>
        <end position="38"/>
    </location>
</feature>
<dbReference type="EMBL" id="JBHUEN010000043">
    <property type="protein sequence ID" value="MFD1882577.1"/>
    <property type="molecule type" value="Genomic_DNA"/>
</dbReference>